<dbReference type="EMBL" id="JAACFV010000008">
    <property type="protein sequence ID" value="KAF7513087.1"/>
    <property type="molecule type" value="Genomic_DNA"/>
</dbReference>
<evidence type="ECO:0000313" key="2">
    <source>
        <dbReference type="Proteomes" id="UP000606974"/>
    </source>
</evidence>
<protein>
    <submittedName>
        <fullName evidence="1">Uncharacterized protein</fullName>
    </submittedName>
</protein>
<reference evidence="1" key="1">
    <citation type="submission" date="2020-02" db="EMBL/GenBank/DDBJ databases">
        <authorList>
            <person name="Palmer J.M."/>
        </authorList>
    </citation>
    <scope>NUCLEOTIDE SEQUENCE</scope>
    <source>
        <strain evidence="1">EPUS1.4</strain>
        <tissue evidence="1">Thallus</tissue>
    </source>
</reference>
<keyword evidence="2" id="KW-1185">Reference proteome</keyword>
<evidence type="ECO:0000313" key="1">
    <source>
        <dbReference type="EMBL" id="KAF7513087.1"/>
    </source>
</evidence>
<proteinExistence type="predicted"/>
<dbReference type="Proteomes" id="UP000606974">
    <property type="component" value="Unassembled WGS sequence"/>
</dbReference>
<gene>
    <name evidence="1" type="ORF">GJ744_011353</name>
</gene>
<dbReference type="AlphaFoldDB" id="A0A8H7E8F1"/>
<organism evidence="1 2">
    <name type="scientific">Endocarpon pusillum</name>
    <dbReference type="NCBI Taxonomy" id="364733"/>
    <lineage>
        <taxon>Eukaryota</taxon>
        <taxon>Fungi</taxon>
        <taxon>Dikarya</taxon>
        <taxon>Ascomycota</taxon>
        <taxon>Pezizomycotina</taxon>
        <taxon>Eurotiomycetes</taxon>
        <taxon>Chaetothyriomycetidae</taxon>
        <taxon>Verrucariales</taxon>
        <taxon>Verrucariaceae</taxon>
        <taxon>Endocarpon</taxon>
    </lineage>
</organism>
<dbReference type="OrthoDB" id="5391496at2759"/>
<sequence>MKRVVVHYDTAPELLEGRRRAQQGNTTLIICSSKKQFLQQLIPFLSVRQPTQAVACKEDTEAEDTHQNQRPHFLLDPTLQLMSISKATKLAFCPTINTLRAHLSSLTILDHTESAPRPSLIIVDLILLHHATSEFSVQGLMRSLAAAVEAAARNKVDLQLCECRDVHDLENPDRGARLWDAQVPLLSGSVRLRDEDAGWSGRLVLVRAIVGRWFEFEKTEEAKGDRVTEDEEMLV</sequence>
<comment type="caution">
    <text evidence="1">The sequence shown here is derived from an EMBL/GenBank/DDBJ whole genome shotgun (WGS) entry which is preliminary data.</text>
</comment>
<accession>A0A8H7E8F1</accession>
<name>A0A8H7E8F1_9EURO</name>